<feature type="compositionally biased region" description="Polar residues" evidence="1">
    <location>
        <begin position="173"/>
        <end position="183"/>
    </location>
</feature>
<feature type="region of interest" description="Disordered" evidence="1">
    <location>
        <begin position="13"/>
        <end position="35"/>
    </location>
</feature>
<evidence type="ECO:0000313" key="3">
    <source>
        <dbReference type="Proteomes" id="UP001289374"/>
    </source>
</evidence>
<reference evidence="2" key="1">
    <citation type="submission" date="2020-06" db="EMBL/GenBank/DDBJ databases">
        <authorList>
            <person name="Li T."/>
            <person name="Hu X."/>
            <person name="Zhang T."/>
            <person name="Song X."/>
            <person name="Zhang H."/>
            <person name="Dai N."/>
            <person name="Sheng W."/>
            <person name="Hou X."/>
            <person name="Wei L."/>
        </authorList>
    </citation>
    <scope>NUCLEOTIDE SEQUENCE</scope>
    <source>
        <strain evidence="2">K16</strain>
        <tissue evidence="2">Leaf</tissue>
    </source>
</reference>
<name>A0AAE1XDS5_9LAMI</name>
<dbReference type="PANTHER" id="PTHR33922:SF2">
    <property type="entry name" value="OS07G0589600 PROTEIN"/>
    <property type="match status" value="1"/>
</dbReference>
<keyword evidence="3" id="KW-1185">Reference proteome</keyword>
<reference evidence="2" key="2">
    <citation type="journal article" date="2024" name="Plant">
        <title>Genomic evolution and insights into agronomic trait innovations of Sesamum species.</title>
        <authorList>
            <person name="Miao H."/>
            <person name="Wang L."/>
            <person name="Qu L."/>
            <person name="Liu H."/>
            <person name="Sun Y."/>
            <person name="Le M."/>
            <person name="Wang Q."/>
            <person name="Wei S."/>
            <person name="Zheng Y."/>
            <person name="Lin W."/>
            <person name="Duan Y."/>
            <person name="Cao H."/>
            <person name="Xiong S."/>
            <person name="Wang X."/>
            <person name="Wei L."/>
            <person name="Li C."/>
            <person name="Ma Q."/>
            <person name="Ju M."/>
            <person name="Zhao R."/>
            <person name="Li G."/>
            <person name="Mu C."/>
            <person name="Tian Q."/>
            <person name="Mei H."/>
            <person name="Zhang T."/>
            <person name="Gao T."/>
            <person name="Zhang H."/>
        </authorList>
    </citation>
    <scope>NUCLEOTIDE SEQUENCE</scope>
    <source>
        <strain evidence="2">K16</strain>
    </source>
</reference>
<feature type="compositionally biased region" description="Low complexity" evidence="1">
    <location>
        <begin position="131"/>
        <end position="153"/>
    </location>
</feature>
<protein>
    <submittedName>
        <fullName evidence="2">Uncharacterized protein</fullName>
    </submittedName>
</protein>
<feature type="region of interest" description="Disordered" evidence="1">
    <location>
        <begin position="131"/>
        <end position="194"/>
    </location>
</feature>
<gene>
    <name evidence="2" type="ORF">Sango_0078500</name>
</gene>
<accession>A0AAE1XDS5</accession>
<evidence type="ECO:0000313" key="2">
    <source>
        <dbReference type="EMBL" id="KAK4410055.1"/>
    </source>
</evidence>
<feature type="region of interest" description="Disordered" evidence="1">
    <location>
        <begin position="222"/>
        <end position="247"/>
    </location>
</feature>
<sequence length="326" mass="36116">MEKICHEERWALLNSTDNSAPTPENGGGEEAEEDADVDALSLCDLPLIHHSRKDNDEGSTTPLIRASTETPEDFDFCCLLKEPEMCAADEIFFQGRILPFRRLMSTGEGFLQYSGSCRSISRSESMDFHSSGGLISSRSSSISSHQSSSSGSSATDPKSPPLNQFHSRLISASPRTRFSSTRQKMVRNDNRNRTKKPSAWNIFRLGLLTPPEIAFQDLKTRCPSSSNRKNFGSRNSSSSNNSSSSDKKIKIIPRRALLLGGCNSSCSIDAIDTVPSKVVTIKRSASDSEMEARVEEESLLAMKSPKKRLSHRRTFEWLKQLSLDEA</sequence>
<comment type="caution">
    <text evidence="2">The sequence shown here is derived from an EMBL/GenBank/DDBJ whole genome shotgun (WGS) entry which is preliminary data.</text>
</comment>
<dbReference type="Proteomes" id="UP001289374">
    <property type="component" value="Unassembled WGS sequence"/>
</dbReference>
<proteinExistence type="predicted"/>
<evidence type="ECO:0000256" key="1">
    <source>
        <dbReference type="SAM" id="MobiDB-lite"/>
    </source>
</evidence>
<feature type="compositionally biased region" description="Low complexity" evidence="1">
    <location>
        <begin position="224"/>
        <end position="244"/>
    </location>
</feature>
<dbReference type="PANTHER" id="PTHR33922">
    <property type="entry name" value="OS01G0888066 PROTEIN-RELATED"/>
    <property type="match status" value="1"/>
</dbReference>
<dbReference type="AlphaFoldDB" id="A0AAE1XDS5"/>
<organism evidence="2 3">
    <name type="scientific">Sesamum angolense</name>
    <dbReference type="NCBI Taxonomy" id="2727404"/>
    <lineage>
        <taxon>Eukaryota</taxon>
        <taxon>Viridiplantae</taxon>
        <taxon>Streptophyta</taxon>
        <taxon>Embryophyta</taxon>
        <taxon>Tracheophyta</taxon>
        <taxon>Spermatophyta</taxon>
        <taxon>Magnoliopsida</taxon>
        <taxon>eudicotyledons</taxon>
        <taxon>Gunneridae</taxon>
        <taxon>Pentapetalae</taxon>
        <taxon>asterids</taxon>
        <taxon>lamiids</taxon>
        <taxon>Lamiales</taxon>
        <taxon>Pedaliaceae</taxon>
        <taxon>Sesamum</taxon>
    </lineage>
</organism>
<feature type="compositionally biased region" description="Polar residues" evidence="1">
    <location>
        <begin position="13"/>
        <end position="22"/>
    </location>
</feature>
<dbReference type="EMBL" id="JACGWL010000001">
    <property type="protein sequence ID" value="KAK4410055.1"/>
    <property type="molecule type" value="Genomic_DNA"/>
</dbReference>